<evidence type="ECO:0000256" key="7">
    <source>
        <dbReference type="ARBA" id="ARBA00047989"/>
    </source>
</evidence>
<proteinExistence type="inferred from homology"/>
<dbReference type="GO" id="GO:0005507">
    <property type="term" value="F:copper ion binding"/>
    <property type="evidence" value="ECO:0007669"/>
    <property type="project" value="TreeGrafter"/>
</dbReference>
<evidence type="ECO:0000256" key="6">
    <source>
        <dbReference type="ARBA" id="ARBA00022833"/>
    </source>
</evidence>
<dbReference type="InterPro" id="IPR003730">
    <property type="entry name" value="Cu_polyphenol_OxRdtase"/>
</dbReference>
<comment type="catalytic activity">
    <reaction evidence="1">
        <text>inosine + phosphate = alpha-D-ribose 1-phosphate + hypoxanthine</text>
        <dbReference type="Rhea" id="RHEA:27646"/>
        <dbReference type="ChEBI" id="CHEBI:17368"/>
        <dbReference type="ChEBI" id="CHEBI:17596"/>
        <dbReference type="ChEBI" id="CHEBI:43474"/>
        <dbReference type="ChEBI" id="CHEBI:57720"/>
        <dbReference type="EC" id="2.4.2.1"/>
    </reaction>
    <physiologicalReaction direction="left-to-right" evidence="1">
        <dbReference type="Rhea" id="RHEA:27647"/>
    </physiologicalReaction>
</comment>
<comment type="similarity">
    <text evidence="2">Belongs to the purine nucleoside phosphorylase YfiH/LACC1 family.</text>
</comment>
<name>A0A381TFG2_9ZZZZ</name>
<dbReference type="InterPro" id="IPR038371">
    <property type="entry name" value="Cu_polyphenol_OxRdtase_sf"/>
</dbReference>
<evidence type="ECO:0000256" key="3">
    <source>
        <dbReference type="ARBA" id="ARBA00022679"/>
    </source>
</evidence>
<dbReference type="AlphaFoldDB" id="A0A381TFG2"/>
<evidence type="ECO:0000256" key="1">
    <source>
        <dbReference type="ARBA" id="ARBA00000553"/>
    </source>
</evidence>
<keyword evidence="3" id="KW-0808">Transferase</keyword>
<dbReference type="SUPFAM" id="SSF64438">
    <property type="entry name" value="CNF1/YfiH-like putative cysteine hydrolases"/>
    <property type="match status" value="1"/>
</dbReference>
<dbReference type="GO" id="GO:0016787">
    <property type="term" value="F:hydrolase activity"/>
    <property type="evidence" value="ECO:0007669"/>
    <property type="project" value="UniProtKB-KW"/>
</dbReference>
<sequence length="228" mass="25227">MPLESYLDLSDLFRSDRIRAAFSLRSFHHKRPDDRGDLSTLVGLNPNHVVKPKQVHSAEVKFVYTPGEIAATDALISNSNSIVLSIQVADCIPLFLADPLNGVIGLVHAGWRGVEKRIIPDTVNKMVQKGGSRKGIIAFMGPSIRQCCFEIGPEVSKKFPIDCLINGNRDRSFLDLQRVAAKQLLGSQVWEKNILSSEECTKCNPDKYFSYRRSGSKAGRMIGVIGLT</sequence>
<evidence type="ECO:0000256" key="8">
    <source>
        <dbReference type="ARBA" id="ARBA00048968"/>
    </source>
</evidence>
<comment type="catalytic activity">
    <reaction evidence="7">
        <text>adenosine + H2O + H(+) = inosine + NH4(+)</text>
        <dbReference type="Rhea" id="RHEA:24408"/>
        <dbReference type="ChEBI" id="CHEBI:15377"/>
        <dbReference type="ChEBI" id="CHEBI:15378"/>
        <dbReference type="ChEBI" id="CHEBI:16335"/>
        <dbReference type="ChEBI" id="CHEBI:17596"/>
        <dbReference type="ChEBI" id="CHEBI:28938"/>
        <dbReference type="EC" id="3.5.4.4"/>
    </reaction>
    <physiologicalReaction direction="left-to-right" evidence="7">
        <dbReference type="Rhea" id="RHEA:24409"/>
    </physiologicalReaction>
</comment>
<keyword evidence="5" id="KW-0378">Hydrolase</keyword>
<comment type="catalytic activity">
    <reaction evidence="9">
        <text>S-methyl-5'-thioadenosine + phosphate = 5-(methylsulfanyl)-alpha-D-ribose 1-phosphate + adenine</text>
        <dbReference type="Rhea" id="RHEA:11852"/>
        <dbReference type="ChEBI" id="CHEBI:16708"/>
        <dbReference type="ChEBI" id="CHEBI:17509"/>
        <dbReference type="ChEBI" id="CHEBI:43474"/>
        <dbReference type="ChEBI" id="CHEBI:58533"/>
        <dbReference type="EC" id="2.4.2.28"/>
    </reaction>
    <physiologicalReaction direction="left-to-right" evidence="9">
        <dbReference type="Rhea" id="RHEA:11853"/>
    </physiologicalReaction>
</comment>
<dbReference type="PANTHER" id="PTHR30616">
    <property type="entry name" value="UNCHARACTERIZED PROTEIN YFIH"/>
    <property type="match status" value="1"/>
</dbReference>
<gene>
    <name evidence="10" type="ORF">METZ01_LOCUS67348</name>
</gene>
<protein>
    <recommendedName>
        <fullName evidence="11">Purine nucleoside phosphorylase</fullName>
    </recommendedName>
</protein>
<reference evidence="10" key="1">
    <citation type="submission" date="2018-05" db="EMBL/GenBank/DDBJ databases">
        <authorList>
            <person name="Lanie J.A."/>
            <person name="Ng W.-L."/>
            <person name="Kazmierczak K.M."/>
            <person name="Andrzejewski T.M."/>
            <person name="Davidsen T.M."/>
            <person name="Wayne K.J."/>
            <person name="Tettelin H."/>
            <person name="Glass J.I."/>
            <person name="Rusch D."/>
            <person name="Podicherti R."/>
            <person name="Tsui H.-C.T."/>
            <person name="Winkler M.E."/>
        </authorList>
    </citation>
    <scope>NUCLEOTIDE SEQUENCE</scope>
</reference>
<organism evidence="10">
    <name type="scientific">marine metagenome</name>
    <dbReference type="NCBI Taxonomy" id="408172"/>
    <lineage>
        <taxon>unclassified sequences</taxon>
        <taxon>metagenomes</taxon>
        <taxon>ecological metagenomes</taxon>
    </lineage>
</organism>
<evidence type="ECO:0000256" key="2">
    <source>
        <dbReference type="ARBA" id="ARBA00007353"/>
    </source>
</evidence>
<keyword evidence="6" id="KW-0862">Zinc</keyword>
<dbReference type="Gene3D" id="3.60.140.10">
    <property type="entry name" value="CNF1/YfiH-like putative cysteine hydrolases"/>
    <property type="match status" value="1"/>
</dbReference>
<evidence type="ECO:0000256" key="9">
    <source>
        <dbReference type="ARBA" id="ARBA00049893"/>
    </source>
</evidence>
<dbReference type="InterPro" id="IPR011324">
    <property type="entry name" value="Cytotoxic_necrot_fac-like_cat"/>
</dbReference>
<dbReference type="Pfam" id="PF02578">
    <property type="entry name" value="Cu-oxidase_4"/>
    <property type="match status" value="1"/>
</dbReference>
<accession>A0A381TFG2</accession>
<evidence type="ECO:0000256" key="5">
    <source>
        <dbReference type="ARBA" id="ARBA00022801"/>
    </source>
</evidence>
<dbReference type="GO" id="GO:0017061">
    <property type="term" value="F:S-methyl-5-thioadenosine phosphorylase activity"/>
    <property type="evidence" value="ECO:0007669"/>
    <property type="project" value="UniProtKB-EC"/>
</dbReference>
<evidence type="ECO:0000313" key="10">
    <source>
        <dbReference type="EMBL" id="SVA14494.1"/>
    </source>
</evidence>
<dbReference type="NCBIfam" id="TIGR00726">
    <property type="entry name" value="peptidoglycan editing factor PgeF"/>
    <property type="match status" value="1"/>
</dbReference>
<dbReference type="CDD" id="cd16833">
    <property type="entry name" value="YfiH"/>
    <property type="match status" value="1"/>
</dbReference>
<evidence type="ECO:0000256" key="4">
    <source>
        <dbReference type="ARBA" id="ARBA00022723"/>
    </source>
</evidence>
<evidence type="ECO:0008006" key="11">
    <source>
        <dbReference type="Google" id="ProtNLM"/>
    </source>
</evidence>
<comment type="catalytic activity">
    <reaction evidence="8">
        <text>adenosine + phosphate = alpha-D-ribose 1-phosphate + adenine</text>
        <dbReference type="Rhea" id="RHEA:27642"/>
        <dbReference type="ChEBI" id="CHEBI:16335"/>
        <dbReference type="ChEBI" id="CHEBI:16708"/>
        <dbReference type="ChEBI" id="CHEBI:43474"/>
        <dbReference type="ChEBI" id="CHEBI:57720"/>
        <dbReference type="EC" id="2.4.2.1"/>
    </reaction>
    <physiologicalReaction direction="left-to-right" evidence="8">
        <dbReference type="Rhea" id="RHEA:27643"/>
    </physiologicalReaction>
</comment>
<dbReference type="EMBL" id="UINC01004460">
    <property type="protein sequence ID" value="SVA14494.1"/>
    <property type="molecule type" value="Genomic_DNA"/>
</dbReference>
<dbReference type="PANTHER" id="PTHR30616:SF2">
    <property type="entry name" value="PURINE NUCLEOSIDE PHOSPHORYLASE LACC1"/>
    <property type="match status" value="1"/>
</dbReference>
<keyword evidence="4" id="KW-0479">Metal-binding</keyword>